<keyword evidence="5" id="KW-0998">Cell outer membrane</keyword>
<keyword evidence="9" id="KW-1185">Reference proteome</keyword>
<comment type="similarity">
    <text evidence="2">Belongs to the SusD family.</text>
</comment>
<keyword evidence="3" id="KW-0732">Signal</keyword>
<evidence type="ECO:0000256" key="4">
    <source>
        <dbReference type="ARBA" id="ARBA00023136"/>
    </source>
</evidence>
<proteinExistence type="inferred from homology"/>
<sequence>MKAIRIIVMVLITITFSACQKYLDVIPDNVATIDYAFHLRSSALRYLYTCYSYLPEDGHPNTNSGFNAADEVWYMNPAGGFSETIWNEAKGLQNVQNPLADYWTGANAGKPYFQAIRDCNTFLENVDKVVDLDEYEKQRWTAEVKFLKAYYNFFLVRMYGPIPLIKTNMPLEASAGDVKVYREPLDTCFNYITELLDEAIANDALPDNINGLENTEQGRITRAIALAVKARVLVTAASPLFNGGSPGFFTLKDNRGRELFNTAPDPGKWQKAAGACREAIEFCEAQGYGLHKFRGAASYRINDTIKTQLDIRTAFTERDDNQEVIWANTNSRPLDIQRYSMPQILAGDRGGDGVTPKGSVAPTLKMVRQFYTDKGLPIVYDKDWSGKADDELLTAGVNDRYYVKKGQVTVRLHFNREPRFYAAVGFDRGIWFGNATNNYDVNLESGTNSALLYIQGRSGELSAAFGVSGYTVTGYQLKKLVDIRTLQIPQMPAANIYAYNWPEMRMSELYLLYAEALNEAGGYSTSVTQWVNKVRERAGIPGVEDAWDHYSTQPGFYLDKANMREIIHQERTNELAFEGQRYWDLKRWMKAHVSGNLNAPVYGWDINQKDPQTFYRPVLLFTQRFAMRDYFAPIKLSEMQINSNLVQNPGW</sequence>
<dbReference type="SUPFAM" id="SSF48452">
    <property type="entry name" value="TPR-like"/>
    <property type="match status" value="1"/>
</dbReference>
<evidence type="ECO:0000313" key="8">
    <source>
        <dbReference type="EMBL" id="PWG78181.1"/>
    </source>
</evidence>
<protein>
    <submittedName>
        <fullName evidence="8">RagB/SusD family nutrient uptake outer membrane protein</fullName>
    </submittedName>
</protein>
<comment type="caution">
    <text evidence="8">The sequence shown here is derived from an EMBL/GenBank/DDBJ whole genome shotgun (WGS) entry which is preliminary data.</text>
</comment>
<evidence type="ECO:0000259" key="6">
    <source>
        <dbReference type="Pfam" id="PF07980"/>
    </source>
</evidence>
<dbReference type="InterPro" id="IPR033985">
    <property type="entry name" value="SusD-like_N"/>
</dbReference>
<accession>A0A2U2P9X1</accession>
<feature type="domain" description="RagB/SusD" evidence="6">
    <location>
        <begin position="323"/>
        <end position="651"/>
    </location>
</feature>
<dbReference type="OrthoDB" id="608091at2"/>
<comment type="subcellular location">
    <subcellularLocation>
        <location evidence="1">Cell outer membrane</location>
    </subcellularLocation>
</comment>
<dbReference type="RefSeq" id="WP_109418256.1">
    <property type="nucleotide sequence ID" value="NZ_QEAS01000031.1"/>
</dbReference>
<evidence type="ECO:0000256" key="2">
    <source>
        <dbReference type="ARBA" id="ARBA00006275"/>
    </source>
</evidence>
<keyword evidence="4" id="KW-0472">Membrane</keyword>
<name>A0A2U2P9X1_9SPHI</name>
<evidence type="ECO:0000259" key="7">
    <source>
        <dbReference type="Pfam" id="PF14322"/>
    </source>
</evidence>
<reference evidence="8 9" key="1">
    <citation type="submission" date="2018-04" db="EMBL/GenBank/DDBJ databases">
        <title>Pedobacter chongqingensis sp. nov., isolated from a rottenly hemp rope.</title>
        <authorList>
            <person name="Cai Y."/>
        </authorList>
    </citation>
    <scope>NUCLEOTIDE SEQUENCE [LARGE SCALE GENOMIC DNA]</scope>
    <source>
        <strain evidence="8 9">FJ4-8</strain>
    </source>
</reference>
<evidence type="ECO:0000313" key="9">
    <source>
        <dbReference type="Proteomes" id="UP000245647"/>
    </source>
</evidence>
<dbReference type="PROSITE" id="PS51257">
    <property type="entry name" value="PROKAR_LIPOPROTEIN"/>
    <property type="match status" value="1"/>
</dbReference>
<organism evidence="8 9">
    <name type="scientific">Pararcticibacter amylolyticus</name>
    <dbReference type="NCBI Taxonomy" id="2173175"/>
    <lineage>
        <taxon>Bacteria</taxon>
        <taxon>Pseudomonadati</taxon>
        <taxon>Bacteroidota</taxon>
        <taxon>Sphingobacteriia</taxon>
        <taxon>Sphingobacteriales</taxon>
        <taxon>Sphingobacteriaceae</taxon>
        <taxon>Pararcticibacter</taxon>
    </lineage>
</organism>
<evidence type="ECO:0000256" key="3">
    <source>
        <dbReference type="ARBA" id="ARBA00022729"/>
    </source>
</evidence>
<dbReference type="GO" id="GO:0009279">
    <property type="term" value="C:cell outer membrane"/>
    <property type="evidence" value="ECO:0007669"/>
    <property type="project" value="UniProtKB-SubCell"/>
</dbReference>
<gene>
    <name evidence="8" type="ORF">DDR33_23530</name>
</gene>
<dbReference type="InterPro" id="IPR011990">
    <property type="entry name" value="TPR-like_helical_dom_sf"/>
</dbReference>
<evidence type="ECO:0000256" key="1">
    <source>
        <dbReference type="ARBA" id="ARBA00004442"/>
    </source>
</evidence>
<dbReference type="Gene3D" id="1.25.40.390">
    <property type="match status" value="1"/>
</dbReference>
<dbReference type="Proteomes" id="UP000245647">
    <property type="component" value="Unassembled WGS sequence"/>
</dbReference>
<dbReference type="AlphaFoldDB" id="A0A2U2P9X1"/>
<feature type="domain" description="SusD-like N-terminal" evidence="7">
    <location>
        <begin position="81"/>
        <end position="232"/>
    </location>
</feature>
<evidence type="ECO:0000256" key="5">
    <source>
        <dbReference type="ARBA" id="ARBA00023237"/>
    </source>
</evidence>
<dbReference type="EMBL" id="QEAS01000031">
    <property type="protein sequence ID" value="PWG78181.1"/>
    <property type="molecule type" value="Genomic_DNA"/>
</dbReference>
<dbReference type="Pfam" id="PF14322">
    <property type="entry name" value="SusD-like_3"/>
    <property type="match status" value="1"/>
</dbReference>
<dbReference type="InterPro" id="IPR012944">
    <property type="entry name" value="SusD_RagB_dom"/>
</dbReference>
<dbReference type="Pfam" id="PF07980">
    <property type="entry name" value="SusD_RagB"/>
    <property type="match status" value="1"/>
</dbReference>